<dbReference type="VEuPathDB" id="FungiDB:BDV34DRAFT_195410"/>
<organism evidence="1 2">
    <name type="scientific">Aspergillus parasiticus</name>
    <dbReference type="NCBI Taxonomy" id="5067"/>
    <lineage>
        <taxon>Eukaryota</taxon>
        <taxon>Fungi</taxon>
        <taxon>Dikarya</taxon>
        <taxon>Ascomycota</taxon>
        <taxon>Pezizomycotina</taxon>
        <taxon>Eurotiomycetes</taxon>
        <taxon>Eurotiomycetidae</taxon>
        <taxon>Eurotiales</taxon>
        <taxon>Aspergillaceae</taxon>
        <taxon>Aspergillus</taxon>
        <taxon>Aspergillus subgen. Circumdati</taxon>
    </lineage>
</organism>
<evidence type="ECO:0000313" key="2">
    <source>
        <dbReference type="Proteomes" id="UP000326532"/>
    </source>
</evidence>
<evidence type="ECO:0000313" key="1">
    <source>
        <dbReference type="EMBL" id="KAB8205656.1"/>
    </source>
</evidence>
<keyword evidence="2" id="KW-1185">Reference proteome</keyword>
<dbReference type="AlphaFoldDB" id="A0A5N6DKM5"/>
<sequence>MTMIVKRFRHQSFINPCNWSVMGEDLVLVANTGTLQDVFCSGHGWSTFGAGMETLSHRPITSTIINYISMYSV</sequence>
<dbReference type="Proteomes" id="UP000326532">
    <property type="component" value="Unassembled WGS sequence"/>
</dbReference>
<accession>A0A5N6DKM5</accession>
<proteinExistence type="predicted"/>
<name>A0A5N6DKM5_ASPPA</name>
<dbReference type="EMBL" id="ML734969">
    <property type="protein sequence ID" value="KAB8205656.1"/>
    <property type="molecule type" value="Genomic_DNA"/>
</dbReference>
<reference evidence="1 2" key="1">
    <citation type="submission" date="2019-04" db="EMBL/GenBank/DDBJ databases">
        <title>Fungal friends and foes A comparative genomics study of 23 Aspergillus species from section Flavi.</title>
        <authorList>
            <consortium name="DOE Joint Genome Institute"/>
            <person name="Kjaerbolling I."/>
            <person name="Vesth T.C."/>
            <person name="Frisvad J.C."/>
            <person name="Nybo J.L."/>
            <person name="Theobald S."/>
            <person name="Kildgaard S."/>
            <person name="Petersen T.I."/>
            <person name="Kuo A."/>
            <person name="Sato A."/>
            <person name="Lyhne E.K."/>
            <person name="Kogle M.E."/>
            <person name="Wiebenga A."/>
            <person name="Kun R.S."/>
            <person name="Lubbers R.J."/>
            <person name="Makela M.R."/>
            <person name="Barry K."/>
            <person name="Chovatia M."/>
            <person name="Clum A."/>
            <person name="Daum C."/>
            <person name="Haridas S."/>
            <person name="He G."/>
            <person name="LaButti K."/>
            <person name="Lipzen A."/>
            <person name="Mondo S."/>
            <person name="Pangilinan J."/>
            <person name="Riley R."/>
            <person name="Salamov A."/>
            <person name="Simmons B.A."/>
            <person name="Magnuson J.K."/>
            <person name="Henrissat B."/>
            <person name="Mortensen U.H."/>
            <person name="Larsen T.O."/>
            <person name="De vries R.P."/>
            <person name="Grigoriev I.V."/>
            <person name="Machida M."/>
            <person name="Baker S.E."/>
            <person name="Andersen M.R."/>
        </authorList>
    </citation>
    <scope>NUCLEOTIDE SEQUENCE [LARGE SCALE GENOMIC DNA]</scope>
    <source>
        <strain evidence="1 2">CBS 117618</strain>
    </source>
</reference>
<gene>
    <name evidence="1" type="ORF">BDV34DRAFT_195410</name>
</gene>
<protein>
    <submittedName>
        <fullName evidence="1">Uncharacterized protein</fullName>
    </submittedName>
</protein>